<keyword evidence="2" id="KW-0472">Membrane</keyword>
<proteinExistence type="inferred from homology"/>
<sequence length="407" mass="44421">MNERSLIYCCRDNYLSAGLTGKKVMIRETTEQRAKATMWLWIVLAFGLLAAVVVLLSKVEDTADVARSKTATPLQPVSARVVNVADTEASIEVWAEVRPRWSAEIRATVGGHVIEVSNAALAGQRVDTGTTLFQIERIHYETAVATGELALSEAQLALLRAQNKTTLAQKRFERDGIEPPNELALHLPELRIAESGVASAEAQLRAAVRQLDETTVTAPFSGFVTNRMISLGQTVAAGEPMVTLVDGTMFELTLEVSRENWALLDHPISGQTTRIEDMAGNLLGTATVREGGGFLDPQTRQYRIFLEVAGGENQAILSGDFVRVVLSGRMFPNTLNVPETALTREGHMWFIDPDNRLVRLSPDIIFRRADHIVIHAPNGDAPWRLAVTPLASFLPGQLVAPRIAGDG</sequence>
<comment type="caution">
    <text evidence="4">The sequence shown here is derived from an EMBL/GenBank/DDBJ whole genome shotgun (WGS) entry which is preliminary data.</text>
</comment>
<protein>
    <recommendedName>
        <fullName evidence="3">Multidrug resistance protein MdtA-like barrel-sandwich hybrid domain-containing protein</fullName>
    </recommendedName>
</protein>
<evidence type="ECO:0000259" key="3">
    <source>
        <dbReference type="Pfam" id="PF25917"/>
    </source>
</evidence>
<dbReference type="InterPro" id="IPR006143">
    <property type="entry name" value="RND_pump_MFP"/>
</dbReference>
<feature type="domain" description="Multidrug resistance protein MdtA-like barrel-sandwich hybrid" evidence="3">
    <location>
        <begin position="103"/>
        <end position="245"/>
    </location>
</feature>
<accession>A0ABQ5VLE7</accession>
<feature type="transmembrane region" description="Helical" evidence="2">
    <location>
        <begin position="38"/>
        <end position="57"/>
    </location>
</feature>
<keyword evidence="2" id="KW-0812">Transmembrane</keyword>
<gene>
    <name evidence="4" type="ORF">GCM10007927_27580</name>
</gene>
<dbReference type="Gene3D" id="2.40.30.170">
    <property type="match status" value="1"/>
</dbReference>
<reference evidence="4" key="2">
    <citation type="submission" date="2023-01" db="EMBL/GenBank/DDBJ databases">
        <title>Draft genome sequence of Sulfitobacter pacificus strain NBRC 109915.</title>
        <authorList>
            <person name="Sun Q."/>
            <person name="Mori K."/>
        </authorList>
    </citation>
    <scope>NUCLEOTIDE SEQUENCE</scope>
    <source>
        <strain evidence="4">NBRC 109915</strain>
    </source>
</reference>
<keyword evidence="2" id="KW-1133">Transmembrane helix</keyword>
<organism evidence="4 5">
    <name type="scientific">Sulfitobacter pacificus</name>
    <dbReference type="NCBI Taxonomy" id="1499314"/>
    <lineage>
        <taxon>Bacteria</taxon>
        <taxon>Pseudomonadati</taxon>
        <taxon>Pseudomonadota</taxon>
        <taxon>Alphaproteobacteria</taxon>
        <taxon>Rhodobacterales</taxon>
        <taxon>Roseobacteraceae</taxon>
        <taxon>Sulfitobacter</taxon>
    </lineage>
</organism>
<dbReference type="NCBIfam" id="TIGR01730">
    <property type="entry name" value="RND_mfp"/>
    <property type="match status" value="1"/>
</dbReference>
<keyword evidence="5" id="KW-1185">Reference proteome</keyword>
<evidence type="ECO:0000256" key="1">
    <source>
        <dbReference type="ARBA" id="ARBA00009477"/>
    </source>
</evidence>
<reference evidence="4" key="1">
    <citation type="journal article" date="2014" name="Int. J. Syst. Evol. Microbiol.">
        <title>Complete genome of a new Firmicutes species belonging to the dominant human colonic microbiota ('Ruminococcus bicirculans') reveals two chromosomes and a selective capacity to utilize plant glucans.</title>
        <authorList>
            <consortium name="NISC Comparative Sequencing Program"/>
            <person name="Wegmann U."/>
            <person name="Louis P."/>
            <person name="Goesmann A."/>
            <person name="Henrissat B."/>
            <person name="Duncan S.H."/>
            <person name="Flint H.J."/>
        </authorList>
    </citation>
    <scope>NUCLEOTIDE SEQUENCE</scope>
    <source>
        <strain evidence="4">NBRC 109915</strain>
    </source>
</reference>
<dbReference type="Pfam" id="PF25917">
    <property type="entry name" value="BSH_RND"/>
    <property type="match status" value="1"/>
</dbReference>
<dbReference type="Proteomes" id="UP001161388">
    <property type="component" value="Unassembled WGS sequence"/>
</dbReference>
<comment type="similarity">
    <text evidence="1">Belongs to the membrane fusion protein (MFP) (TC 8.A.1) family.</text>
</comment>
<dbReference type="SUPFAM" id="SSF111369">
    <property type="entry name" value="HlyD-like secretion proteins"/>
    <property type="match status" value="1"/>
</dbReference>
<dbReference type="InterPro" id="IPR058625">
    <property type="entry name" value="MdtA-like_BSH"/>
</dbReference>
<evidence type="ECO:0000256" key="2">
    <source>
        <dbReference type="SAM" id="Phobius"/>
    </source>
</evidence>
<dbReference type="PANTHER" id="PTHR30469:SF15">
    <property type="entry name" value="HLYD FAMILY OF SECRETION PROTEINS"/>
    <property type="match status" value="1"/>
</dbReference>
<dbReference type="Gene3D" id="1.10.287.470">
    <property type="entry name" value="Helix hairpin bin"/>
    <property type="match status" value="1"/>
</dbReference>
<name>A0ABQ5VLE7_9RHOB</name>
<dbReference type="PANTHER" id="PTHR30469">
    <property type="entry name" value="MULTIDRUG RESISTANCE PROTEIN MDTA"/>
    <property type="match status" value="1"/>
</dbReference>
<dbReference type="EMBL" id="BSNL01000001">
    <property type="protein sequence ID" value="GLQ27955.1"/>
    <property type="molecule type" value="Genomic_DNA"/>
</dbReference>
<evidence type="ECO:0000313" key="4">
    <source>
        <dbReference type="EMBL" id="GLQ27955.1"/>
    </source>
</evidence>
<evidence type="ECO:0000313" key="5">
    <source>
        <dbReference type="Proteomes" id="UP001161388"/>
    </source>
</evidence>
<dbReference type="Gene3D" id="2.40.50.100">
    <property type="match status" value="1"/>
</dbReference>